<feature type="compositionally biased region" description="Polar residues" evidence="1">
    <location>
        <begin position="120"/>
        <end position="133"/>
    </location>
</feature>
<feature type="domain" description="DUF6589" evidence="2">
    <location>
        <begin position="432"/>
        <end position="802"/>
    </location>
</feature>
<evidence type="ECO:0000256" key="1">
    <source>
        <dbReference type="SAM" id="MobiDB-lite"/>
    </source>
</evidence>
<protein>
    <submittedName>
        <fullName evidence="3">Type 1 capsular polysaccharide biosynthesis protein J (CapJ)</fullName>
    </submittedName>
</protein>
<name>A0A5K1K177_9APHY</name>
<sequence length="807" mass="90213">MAGSLPSWWRPVTRSRLSASRPVRLFGDEEQYLSDEDDDGPDEDPDFQWWDGPEELEYEIEFESNSEPMAPPAGSGLGVVGAVAGTSSSLDHDQGDVSMGDGELNHGEVACPTCGRTYDSRTPSQAASTNSASPGMAPRTLVDSVARVVDVIAEESLTVGRFLTALCWGDPGCVVNSKLKNVRSAFMRCPELPKLLLTWWKPPRSPNSHKSRPQGARNVMEAFAKRVVEDLAHEELGQIDPLLRASGDDLSKDDLTKLSLDNLETDMRTRAPTLWTLLENLCKTPTQVKVKAITSKRVLTIMSMLAYTRSHFCNRMQRLLGIYFKFKGVTAKGCDTLHALGISMSAKWITNSVEAISSEAMKEVQQLIHTHASFLSYDNVYMTFRIFSQRIEKNGTQTAGTAATVYVKKDAPLLDATINRNLQHSRRAGMQDTITSLDIVELAEKSAPDIHRMKVHHVLQVLIESPEFDLSTYAHKTSPVLRPPAPVDELPCGPEHVTLQFMLGTLPTPEATYEDNDKVIAELLEQLGCRSISDFRKLSLEHILFVIGDQLTVERIRGLQFLLCQEWNSHERLDFTVPVFGWLHFVMAFAKSLHKQYFGTNAGMGLKHAFTLLGRKGLDKRVTQGPFHDNLDRAFYHILEAHLRTCWLQVSGASSLKDLRGQSPEDLKALAEKLVLEHASTDAMTTLKHNSGAGERDDLRLQTTMFLRDVLLYVVLDRAIKYGDVGLMEGILPHTLLRFAGGQNSNYTIECLELLQGLHKEWPPEVCEFVRKHCWLVNTTGRRDGHTPVDRVQEARIKDIKVCSNMP</sequence>
<evidence type="ECO:0000259" key="2">
    <source>
        <dbReference type="Pfam" id="PF20231"/>
    </source>
</evidence>
<dbReference type="EMBL" id="LR726673">
    <property type="protein sequence ID" value="VWO98011.1"/>
    <property type="molecule type" value="Genomic_DNA"/>
</dbReference>
<dbReference type="AlphaFoldDB" id="A0A5K1K177"/>
<feature type="region of interest" description="Disordered" evidence="1">
    <location>
        <begin position="20"/>
        <end position="49"/>
    </location>
</feature>
<organism evidence="3">
    <name type="scientific">Ganoderma boninense</name>
    <dbReference type="NCBI Taxonomy" id="34458"/>
    <lineage>
        <taxon>Eukaryota</taxon>
        <taxon>Fungi</taxon>
        <taxon>Dikarya</taxon>
        <taxon>Basidiomycota</taxon>
        <taxon>Agaricomycotina</taxon>
        <taxon>Agaricomycetes</taxon>
        <taxon>Polyporales</taxon>
        <taxon>Polyporaceae</taxon>
        <taxon>Ganoderma</taxon>
    </lineage>
</organism>
<gene>
    <name evidence="3" type="primary">O25175</name>
</gene>
<feature type="region of interest" description="Disordered" evidence="1">
    <location>
        <begin position="116"/>
        <end position="137"/>
    </location>
</feature>
<accession>A0A5K1K177</accession>
<proteinExistence type="predicted"/>
<evidence type="ECO:0000313" key="3">
    <source>
        <dbReference type="EMBL" id="VWO98011.1"/>
    </source>
</evidence>
<dbReference type="Pfam" id="PF20231">
    <property type="entry name" value="DUF6589"/>
    <property type="match status" value="1"/>
</dbReference>
<reference evidence="3" key="1">
    <citation type="submission" date="2019-10" db="EMBL/GenBank/DDBJ databases">
        <authorList>
            <person name="Nor Muhammad N."/>
        </authorList>
    </citation>
    <scope>NUCLEOTIDE SEQUENCE</scope>
</reference>
<feature type="compositionally biased region" description="Acidic residues" evidence="1">
    <location>
        <begin position="28"/>
        <end position="49"/>
    </location>
</feature>
<dbReference type="InterPro" id="IPR046496">
    <property type="entry name" value="DUF6589"/>
</dbReference>